<keyword evidence="15" id="KW-1185">Reference proteome</keyword>
<keyword evidence="6" id="KW-0547">Nucleotide-binding</keyword>
<keyword evidence="8" id="KW-0067">ATP-binding</keyword>
<dbReference type="GO" id="GO:0046656">
    <property type="term" value="P:folic acid biosynthetic process"/>
    <property type="evidence" value="ECO:0007669"/>
    <property type="project" value="UniProtKB-KW"/>
</dbReference>
<dbReference type="InterPro" id="IPR035907">
    <property type="entry name" value="Hppk_sf"/>
</dbReference>
<evidence type="ECO:0000256" key="7">
    <source>
        <dbReference type="ARBA" id="ARBA00022777"/>
    </source>
</evidence>
<evidence type="ECO:0000256" key="1">
    <source>
        <dbReference type="ARBA" id="ARBA00005051"/>
    </source>
</evidence>
<evidence type="ECO:0000256" key="2">
    <source>
        <dbReference type="ARBA" id="ARBA00005810"/>
    </source>
</evidence>
<dbReference type="Gene3D" id="3.30.70.560">
    <property type="entry name" value="7,8-Dihydro-6-hydroxymethylpterin-pyrophosphokinase HPPK"/>
    <property type="match status" value="1"/>
</dbReference>
<keyword evidence="7 14" id="KW-0418">Kinase</keyword>
<reference evidence="14 15" key="1">
    <citation type="submission" date="2016-09" db="EMBL/GenBank/DDBJ databases">
        <title>Metabolic pathway, cell adaptation mechanisms and a novel monoxygenase revealed through proteogenomic-transcription analysis of a Sphingomonas haloaromaticamans strain degrading the fungicide ortho-phenylphenol.</title>
        <authorList>
            <person name="Perruchon C."/>
            <person name="Papadopoulou E.S."/>
            <person name="Rousidou C."/>
            <person name="Vasileiadis S."/>
            <person name="Tanou G."/>
            <person name="Amoutzias G."/>
            <person name="Molassiotis A."/>
            <person name="Karpouzas D.G."/>
        </authorList>
    </citation>
    <scope>NUCLEOTIDE SEQUENCE [LARGE SCALE GENOMIC DNA]</scope>
    <source>
        <strain evidence="14 15">P3</strain>
    </source>
</reference>
<dbReference type="GO" id="GO:0046654">
    <property type="term" value="P:tetrahydrofolate biosynthetic process"/>
    <property type="evidence" value="ECO:0007669"/>
    <property type="project" value="UniProtKB-UniPathway"/>
</dbReference>
<evidence type="ECO:0000256" key="3">
    <source>
        <dbReference type="ARBA" id="ARBA00013253"/>
    </source>
</evidence>
<dbReference type="InterPro" id="IPR000550">
    <property type="entry name" value="Hppk"/>
</dbReference>
<dbReference type="RefSeq" id="WP_070934390.1">
    <property type="nucleotide sequence ID" value="NZ_MIPT01000001.1"/>
</dbReference>
<dbReference type="Proteomes" id="UP000179467">
    <property type="component" value="Unassembled WGS sequence"/>
</dbReference>
<dbReference type="Pfam" id="PF01288">
    <property type="entry name" value="HPPK"/>
    <property type="match status" value="1"/>
</dbReference>
<dbReference type="CDD" id="cd00483">
    <property type="entry name" value="HPPK"/>
    <property type="match status" value="1"/>
</dbReference>
<name>A0A1S1HFX4_9SPHN</name>
<proteinExistence type="inferred from homology"/>
<evidence type="ECO:0000256" key="12">
    <source>
        <dbReference type="ARBA" id="ARBA00033413"/>
    </source>
</evidence>
<comment type="caution">
    <text evidence="14">The sequence shown here is derived from an EMBL/GenBank/DDBJ whole genome shotgun (WGS) entry which is preliminary data.</text>
</comment>
<sequence length="164" mass="17793">MPRTSYAIALGSNRRHGRHGPPPRVIAAALDALEQAGVRVIARSPIIATPAVGPAGRGFANAAAIVESDLAPPALLTLLKRIERAFGRRPGRRWGARVLDLDIILWSGGSWPPFPRRAGPGRLAVPHRAFAARAFVLDPLLRVAPGWRHPLSGRTVRQMRARLR</sequence>
<evidence type="ECO:0000313" key="15">
    <source>
        <dbReference type="Proteomes" id="UP000179467"/>
    </source>
</evidence>
<dbReference type="PANTHER" id="PTHR43071:SF1">
    <property type="entry name" value="2-AMINO-4-HYDROXY-6-HYDROXYMETHYLDIHYDROPTERIDINE PYROPHOSPHOKINASE"/>
    <property type="match status" value="1"/>
</dbReference>
<keyword evidence="9" id="KW-0289">Folate biosynthesis</keyword>
<dbReference type="EC" id="2.7.6.3" evidence="3"/>
<dbReference type="AlphaFoldDB" id="A0A1S1HFX4"/>
<dbReference type="PROSITE" id="PS00794">
    <property type="entry name" value="HPPK"/>
    <property type="match status" value="1"/>
</dbReference>
<evidence type="ECO:0000256" key="4">
    <source>
        <dbReference type="ARBA" id="ARBA00016218"/>
    </source>
</evidence>
<evidence type="ECO:0000256" key="6">
    <source>
        <dbReference type="ARBA" id="ARBA00022741"/>
    </source>
</evidence>
<accession>A0A1S1HFX4</accession>
<dbReference type="GO" id="GO:0016301">
    <property type="term" value="F:kinase activity"/>
    <property type="evidence" value="ECO:0007669"/>
    <property type="project" value="UniProtKB-KW"/>
</dbReference>
<comment type="function">
    <text evidence="10">Catalyzes the transfer of pyrophosphate from adenosine triphosphate (ATP) to 6-hydroxymethyl-7,8-dihydropterin, an enzymatic step in folate biosynthesis pathway.</text>
</comment>
<protein>
    <recommendedName>
        <fullName evidence="4">2-amino-4-hydroxy-6-hydroxymethyldihydropteridine pyrophosphokinase</fullName>
        <ecNumber evidence="3">2.7.6.3</ecNumber>
    </recommendedName>
    <alternativeName>
        <fullName evidence="11">6-hydroxymethyl-7,8-dihydropterin pyrophosphokinase</fullName>
    </alternativeName>
    <alternativeName>
        <fullName evidence="12">7,8-dihydro-6-hydroxymethylpterin-pyrophosphokinase</fullName>
    </alternativeName>
</protein>
<dbReference type="EMBL" id="MIPT01000001">
    <property type="protein sequence ID" value="OHT21135.1"/>
    <property type="molecule type" value="Genomic_DNA"/>
</dbReference>
<organism evidence="14 15">
    <name type="scientific">Edaphosphingomonas haloaromaticamans</name>
    <dbReference type="NCBI Taxonomy" id="653954"/>
    <lineage>
        <taxon>Bacteria</taxon>
        <taxon>Pseudomonadati</taxon>
        <taxon>Pseudomonadota</taxon>
        <taxon>Alphaproteobacteria</taxon>
        <taxon>Sphingomonadales</taxon>
        <taxon>Rhizorhabdaceae</taxon>
        <taxon>Edaphosphingomonas</taxon>
    </lineage>
</organism>
<evidence type="ECO:0000259" key="13">
    <source>
        <dbReference type="PROSITE" id="PS00794"/>
    </source>
</evidence>
<dbReference type="GO" id="GO:0003848">
    <property type="term" value="F:2-amino-4-hydroxy-6-hydroxymethyldihydropteridine diphosphokinase activity"/>
    <property type="evidence" value="ECO:0007669"/>
    <property type="project" value="UniProtKB-EC"/>
</dbReference>
<dbReference type="NCBIfam" id="TIGR01498">
    <property type="entry name" value="folK"/>
    <property type="match status" value="1"/>
</dbReference>
<dbReference type="UniPathway" id="UPA00077">
    <property type="reaction ID" value="UER00155"/>
</dbReference>
<evidence type="ECO:0000256" key="11">
    <source>
        <dbReference type="ARBA" id="ARBA00029766"/>
    </source>
</evidence>
<dbReference type="SUPFAM" id="SSF55083">
    <property type="entry name" value="6-hydroxymethyl-7,8-dihydropterin pyrophosphokinase, HPPK"/>
    <property type="match status" value="1"/>
</dbReference>
<evidence type="ECO:0000256" key="5">
    <source>
        <dbReference type="ARBA" id="ARBA00022679"/>
    </source>
</evidence>
<dbReference type="GO" id="GO:0005524">
    <property type="term" value="F:ATP binding"/>
    <property type="evidence" value="ECO:0007669"/>
    <property type="project" value="UniProtKB-KW"/>
</dbReference>
<comment type="similarity">
    <text evidence="2">Belongs to the HPPK family.</text>
</comment>
<evidence type="ECO:0000313" key="14">
    <source>
        <dbReference type="EMBL" id="OHT21135.1"/>
    </source>
</evidence>
<evidence type="ECO:0000256" key="10">
    <source>
        <dbReference type="ARBA" id="ARBA00029409"/>
    </source>
</evidence>
<comment type="pathway">
    <text evidence="1">Cofactor biosynthesis; tetrahydrofolate biosynthesis; 2-amino-4-hydroxy-6-hydroxymethyl-7,8-dihydropteridine diphosphate from 7,8-dihydroneopterin triphosphate: step 4/4.</text>
</comment>
<dbReference type="PANTHER" id="PTHR43071">
    <property type="entry name" value="2-AMINO-4-HYDROXY-6-HYDROXYMETHYLDIHYDROPTERIDINE PYROPHOSPHOKINASE"/>
    <property type="match status" value="1"/>
</dbReference>
<keyword evidence="5 14" id="KW-0808">Transferase</keyword>
<dbReference type="OrthoDB" id="9808041at2"/>
<feature type="domain" description="7,8-dihydro-6-hydroxymethylpterin-pyrophosphokinase" evidence="13">
    <location>
        <begin position="93"/>
        <end position="104"/>
    </location>
</feature>
<evidence type="ECO:0000256" key="9">
    <source>
        <dbReference type="ARBA" id="ARBA00022909"/>
    </source>
</evidence>
<evidence type="ECO:0000256" key="8">
    <source>
        <dbReference type="ARBA" id="ARBA00022840"/>
    </source>
</evidence>
<gene>
    <name evidence="14" type="primary">folK</name>
    <name evidence="14" type="ORF">BHE75_03140</name>
</gene>